<dbReference type="AlphaFoldDB" id="A0A8X7VLK7"/>
<protein>
    <submittedName>
        <fullName evidence="3">Uncharacterized protein</fullName>
    </submittedName>
</protein>
<evidence type="ECO:0000313" key="3">
    <source>
        <dbReference type="EMBL" id="KAG2313516.1"/>
    </source>
</evidence>
<keyword evidence="4" id="KW-1185">Reference proteome</keyword>
<accession>A0A8X7VLK7</accession>
<dbReference type="EMBL" id="JAAMPC010000668">
    <property type="protein sequence ID" value="KAG2242097.1"/>
    <property type="molecule type" value="Genomic_DNA"/>
</dbReference>
<dbReference type="EMBL" id="JAAMPC010000005">
    <property type="protein sequence ID" value="KAG2313516.1"/>
    <property type="molecule type" value="Genomic_DNA"/>
</dbReference>
<comment type="caution">
    <text evidence="3">The sequence shown here is derived from an EMBL/GenBank/DDBJ whole genome shotgun (WGS) entry which is preliminary data.</text>
</comment>
<feature type="compositionally biased region" description="Basic and acidic residues" evidence="1">
    <location>
        <begin position="55"/>
        <end position="68"/>
    </location>
</feature>
<organism evidence="3 4">
    <name type="scientific">Brassica carinata</name>
    <name type="common">Ethiopian mustard</name>
    <name type="synonym">Abyssinian cabbage</name>
    <dbReference type="NCBI Taxonomy" id="52824"/>
    <lineage>
        <taxon>Eukaryota</taxon>
        <taxon>Viridiplantae</taxon>
        <taxon>Streptophyta</taxon>
        <taxon>Embryophyta</taxon>
        <taxon>Tracheophyta</taxon>
        <taxon>Spermatophyta</taxon>
        <taxon>Magnoliopsida</taxon>
        <taxon>eudicotyledons</taxon>
        <taxon>Gunneridae</taxon>
        <taxon>Pentapetalae</taxon>
        <taxon>rosids</taxon>
        <taxon>malvids</taxon>
        <taxon>Brassicales</taxon>
        <taxon>Brassicaceae</taxon>
        <taxon>Brassiceae</taxon>
        <taxon>Brassica</taxon>
    </lineage>
</organism>
<evidence type="ECO:0000256" key="1">
    <source>
        <dbReference type="SAM" id="MobiDB-lite"/>
    </source>
</evidence>
<reference evidence="3 4" key="1">
    <citation type="submission" date="2020-02" db="EMBL/GenBank/DDBJ databases">
        <authorList>
            <person name="Ma Q."/>
            <person name="Huang Y."/>
            <person name="Song X."/>
            <person name="Pei D."/>
        </authorList>
    </citation>
    <scope>NUCLEOTIDE SEQUENCE [LARGE SCALE GENOMIC DNA]</scope>
    <source>
        <strain evidence="3">Sxm20200214</strain>
        <tissue evidence="3">Leaf</tissue>
    </source>
</reference>
<feature type="region of interest" description="Disordered" evidence="1">
    <location>
        <begin position="34"/>
        <end position="106"/>
    </location>
</feature>
<feature type="compositionally biased region" description="Basic and acidic residues" evidence="1">
    <location>
        <begin position="90"/>
        <end position="106"/>
    </location>
</feature>
<name>A0A8X7VLK7_BRACI</name>
<evidence type="ECO:0000313" key="2">
    <source>
        <dbReference type="EMBL" id="KAG2242097.1"/>
    </source>
</evidence>
<gene>
    <name evidence="3" type="ORF">Bca52824_025073</name>
    <name evidence="2" type="ORF">Bca52824_096062</name>
</gene>
<proteinExistence type="predicted"/>
<dbReference type="Proteomes" id="UP000886595">
    <property type="component" value="Unassembled WGS sequence"/>
</dbReference>
<sequence length="106" mass="12281">MNESSSTAVHHQHREENLALNNILYFTLVSFTREPHRHRRDLIPKRSPYKTRVTNRTDRVTKKPDPPTKRQNLTTPSKADCLPQYGRYNDGNRADRPPKKGCDAGN</sequence>
<evidence type="ECO:0000313" key="4">
    <source>
        <dbReference type="Proteomes" id="UP000886595"/>
    </source>
</evidence>